<name>J9GPL4_9ZZZZ</name>
<evidence type="ECO:0000313" key="1">
    <source>
        <dbReference type="EMBL" id="EJX04353.1"/>
    </source>
</evidence>
<organism evidence="1">
    <name type="scientific">gut metagenome</name>
    <dbReference type="NCBI Taxonomy" id="749906"/>
    <lineage>
        <taxon>unclassified sequences</taxon>
        <taxon>metagenomes</taxon>
        <taxon>organismal metagenomes</taxon>
    </lineage>
</organism>
<sequence length="93" mass="10706">MTISRPREKLLELRLNSYGWRNLNSILRPRILNLRASKFQHMIGAVIRNETLTANIPIASARIGNVSITKTVVGEQNCPTEFQFEMKLPYHQV</sequence>
<accession>J9GPL4</accession>
<reference evidence="1" key="1">
    <citation type="journal article" date="2012" name="PLoS ONE">
        <title>Gene sets for utilization of primary and secondary nutrition supplies in the distal gut of endangered iberian lynx.</title>
        <authorList>
            <person name="Alcaide M."/>
            <person name="Messina E."/>
            <person name="Richter M."/>
            <person name="Bargiela R."/>
            <person name="Peplies J."/>
            <person name="Huws S.A."/>
            <person name="Newbold C.J."/>
            <person name="Golyshin P.N."/>
            <person name="Simon M.A."/>
            <person name="Lopez G."/>
            <person name="Yakimov M.M."/>
            <person name="Ferrer M."/>
        </authorList>
    </citation>
    <scope>NUCLEOTIDE SEQUENCE</scope>
</reference>
<comment type="caution">
    <text evidence="1">The sequence shown here is derived from an EMBL/GenBank/DDBJ whole genome shotgun (WGS) entry which is preliminary data.</text>
</comment>
<protein>
    <submittedName>
        <fullName evidence="1">Uncharacterized protein</fullName>
    </submittedName>
</protein>
<proteinExistence type="predicted"/>
<dbReference type="AlphaFoldDB" id="J9GPL4"/>
<dbReference type="EMBL" id="AMCI01001838">
    <property type="protein sequence ID" value="EJX04353.1"/>
    <property type="molecule type" value="Genomic_DNA"/>
</dbReference>
<gene>
    <name evidence="1" type="ORF">EVA_07540</name>
</gene>